<evidence type="ECO:0000256" key="2">
    <source>
        <dbReference type="SAM" id="SignalP"/>
    </source>
</evidence>
<accession>A0A7D5HDS5</accession>
<feature type="compositionally biased region" description="Polar residues" evidence="1">
    <location>
        <begin position="163"/>
        <end position="178"/>
    </location>
</feature>
<dbReference type="InterPro" id="IPR025411">
    <property type="entry name" value="DUF4136"/>
</dbReference>
<keyword evidence="2" id="KW-0732">Signal</keyword>
<evidence type="ECO:0000313" key="4">
    <source>
        <dbReference type="EMBL" id="QKZ02886.1"/>
    </source>
</evidence>
<dbReference type="KEGG" id="pez:HWQ56_03325"/>
<sequence length="196" mass="21275">MYRRTALSLMCLALAACESPNPYTASSNPLPPAPAQAAQTFDRSAYPATPRDFASYRSWTWFNHQLPPGSPVAESDQIAEAVSEGLDQRGLRPARNGPADLLVSTDVRLEKRLRQVQEDYGPGYGYGPYGPYGGYPPVVRTYEVQVMVVRITLFDGNTGQPIWTTSAETDGQGSSSQRGDALRSAVNKALTAYPPS</sequence>
<dbReference type="Pfam" id="PF13590">
    <property type="entry name" value="DUF4136"/>
    <property type="match status" value="1"/>
</dbReference>
<feature type="signal peptide" evidence="2">
    <location>
        <begin position="1"/>
        <end position="15"/>
    </location>
</feature>
<evidence type="ECO:0000313" key="5">
    <source>
        <dbReference type="Proteomes" id="UP000509568"/>
    </source>
</evidence>
<gene>
    <name evidence="4" type="ORF">HWQ56_03325</name>
</gene>
<proteinExistence type="predicted"/>
<feature type="domain" description="DUF4136" evidence="3">
    <location>
        <begin position="51"/>
        <end position="195"/>
    </location>
</feature>
<organism evidence="4 5">
    <name type="scientific">Pseudomonas eucalypticola</name>
    <dbReference type="NCBI Taxonomy" id="2599595"/>
    <lineage>
        <taxon>Bacteria</taxon>
        <taxon>Pseudomonadati</taxon>
        <taxon>Pseudomonadota</taxon>
        <taxon>Gammaproteobacteria</taxon>
        <taxon>Pseudomonadales</taxon>
        <taxon>Pseudomonadaceae</taxon>
        <taxon>Pseudomonas</taxon>
    </lineage>
</organism>
<dbReference type="AlphaFoldDB" id="A0A7D5HDS5"/>
<reference evidence="4 5" key="1">
    <citation type="submission" date="2020-06" db="EMBL/GenBank/DDBJ databases">
        <title>Pseudomonas eucalypticola sp. nov., an endophyte of Eucalyptus dunnii leaves with biocontrol ability of eucalyptus leaf blight.</title>
        <authorList>
            <person name="Liu Y."/>
            <person name="Song Z."/>
            <person name="Zeng H."/>
            <person name="Lu M."/>
            <person name="Wang X."/>
            <person name="Lian X."/>
            <person name="Zhang Q."/>
        </authorList>
    </citation>
    <scope>NUCLEOTIDE SEQUENCE [LARGE SCALE GENOMIC DNA]</scope>
    <source>
        <strain evidence="4 5">NP-1</strain>
    </source>
</reference>
<dbReference type="EMBL" id="CP056030">
    <property type="protein sequence ID" value="QKZ02886.1"/>
    <property type="molecule type" value="Genomic_DNA"/>
</dbReference>
<dbReference type="Proteomes" id="UP000509568">
    <property type="component" value="Chromosome"/>
</dbReference>
<feature type="chain" id="PRO_5029019158" evidence="2">
    <location>
        <begin position="16"/>
        <end position="196"/>
    </location>
</feature>
<dbReference type="Gene3D" id="3.30.160.670">
    <property type="match status" value="1"/>
</dbReference>
<evidence type="ECO:0000256" key="1">
    <source>
        <dbReference type="SAM" id="MobiDB-lite"/>
    </source>
</evidence>
<dbReference type="PROSITE" id="PS51257">
    <property type="entry name" value="PROKAR_LIPOPROTEIN"/>
    <property type="match status" value="1"/>
</dbReference>
<name>A0A7D5HDS5_9PSED</name>
<protein>
    <submittedName>
        <fullName evidence="4">DUF4136 domain-containing protein</fullName>
    </submittedName>
</protein>
<feature type="region of interest" description="Disordered" evidence="1">
    <location>
        <begin position="163"/>
        <end position="182"/>
    </location>
</feature>
<keyword evidence="5" id="KW-1185">Reference proteome</keyword>
<evidence type="ECO:0000259" key="3">
    <source>
        <dbReference type="Pfam" id="PF13590"/>
    </source>
</evidence>
<dbReference type="RefSeq" id="WP_158155024.1">
    <property type="nucleotide sequence ID" value="NZ_CP056030.1"/>
</dbReference>